<evidence type="ECO:0000256" key="4">
    <source>
        <dbReference type="ARBA" id="ARBA00022502"/>
    </source>
</evidence>
<feature type="transmembrane region" description="Helical" evidence="13">
    <location>
        <begin position="527"/>
        <end position="548"/>
    </location>
</feature>
<dbReference type="GO" id="GO:0005789">
    <property type="term" value="C:endoplasmic reticulum membrane"/>
    <property type="evidence" value="ECO:0007669"/>
    <property type="project" value="UniProtKB-SubCell"/>
</dbReference>
<evidence type="ECO:0000313" key="15">
    <source>
        <dbReference type="Proteomes" id="UP000801492"/>
    </source>
</evidence>
<dbReference type="GO" id="GO:0006506">
    <property type="term" value="P:GPI anchor biosynthetic process"/>
    <property type="evidence" value="ECO:0007669"/>
    <property type="project" value="UniProtKB-UniPathway"/>
</dbReference>
<comment type="pathway">
    <text evidence="2">Glycolipid biosynthesis; glycosylphosphatidylinositol-anchor biosynthesis.</text>
</comment>
<dbReference type="PANTHER" id="PTHR23071:SF1">
    <property type="entry name" value="GPI ETHANOLAMINE PHOSPHATE TRANSFERASE 3"/>
    <property type="match status" value="1"/>
</dbReference>
<evidence type="ECO:0000256" key="13">
    <source>
        <dbReference type="SAM" id="Phobius"/>
    </source>
</evidence>
<dbReference type="InterPro" id="IPR002591">
    <property type="entry name" value="Phosphodiest/P_Trfase"/>
</dbReference>
<dbReference type="GO" id="GO:0051377">
    <property type="term" value="F:mannose-ethanolamine phosphotransferase activity"/>
    <property type="evidence" value="ECO:0007669"/>
    <property type="project" value="InterPro"/>
</dbReference>
<evidence type="ECO:0000256" key="5">
    <source>
        <dbReference type="ARBA" id="ARBA00022679"/>
    </source>
</evidence>
<evidence type="ECO:0000256" key="2">
    <source>
        <dbReference type="ARBA" id="ARBA00004687"/>
    </source>
</evidence>
<feature type="transmembrane region" description="Helical" evidence="13">
    <location>
        <begin position="714"/>
        <end position="738"/>
    </location>
</feature>
<evidence type="ECO:0000256" key="10">
    <source>
        <dbReference type="ARBA" id="ARBA00023180"/>
    </source>
</evidence>
<proteinExistence type="inferred from homology"/>
<dbReference type="Pfam" id="PF01663">
    <property type="entry name" value="Phosphodiest"/>
    <property type="match status" value="1"/>
</dbReference>
<feature type="transmembrane region" description="Helical" evidence="13">
    <location>
        <begin position="498"/>
        <end position="521"/>
    </location>
</feature>
<feature type="transmembrane region" description="Helical" evidence="13">
    <location>
        <begin position="819"/>
        <end position="845"/>
    </location>
</feature>
<dbReference type="PANTHER" id="PTHR23071">
    <property type="entry name" value="PHOSPHATIDYLINOSITOL GLYCAN"/>
    <property type="match status" value="1"/>
</dbReference>
<dbReference type="InterPro" id="IPR039524">
    <property type="entry name" value="PIGO/GPI13"/>
</dbReference>
<feature type="transmembrane region" description="Helical" evidence="13">
    <location>
        <begin position="884"/>
        <end position="904"/>
    </location>
</feature>
<feature type="transmembrane region" description="Helical" evidence="13">
    <location>
        <begin position="946"/>
        <end position="967"/>
    </location>
</feature>
<evidence type="ECO:0000256" key="9">
    <source>
        <dbReference type="ARBA" id="ARBA00023136"/>
    </source>
</evidence>
<reference evidence="14" key="1">
    <citation type="submission" date="2019-08" db="EMBL/GenBank/DDBJ databases">
        <title>The genome of the North American firefly Photinus pyralis.</title>
        <authorList>
            <consortium name="Photinus pyralis genome working group"/>
            <person name="Fallon T.R."/>
            <person name="Sander Lower S.E."/>
            <person name="Weng J.-K."/>
        </authorList>
    </citation>
    <scope>NUCLEOTIDE SEQUENCE</scope>
    <source>
        <strain evidence="14">TRF0915ILg1</strain>
        <tissue evidence="14">Whole body</tissue>
    </source>
</reference>
<dbReference type="InterPro" id="IPR017850">
    <property type="entry name" value="Alkaline_phosphatase_core_sf"/>
</dbReference>
<keyword evidence="8 13" id="KW-1133">Transmembrane helix</keyword>
<keyword evidence="9 13" id="KW-0472">Membrane</keyword>
<feature type="transmembrane region" description="Helical" evidence="13">
    <location>
        <begin position="1009"/>
        <end position="1029"/>
    </location>
</feature>
<dbReference type="SUPFAM" id="SSF53649">
    <property type="entry name" value="Alkaline phosphatase-like"/>
    <property type="match status" value="1"/>
</dbReference>
<evidence type="ECO:0000256" key="6">
    <source>
        <dbReference type="ARBA" id="ARBA00022692"/>
    </source>
</evidence>
<comment type="similarity">
    <text evidence="3">Belongs to the PIGG/PIGN/PIGO family. PIGO subfamily.</text>
</comment>
<keyword evidence="4" id="KW-0337">GPI-anchor biosynthesis</keyword>
<feature type="transmembrane region" description="Helical" evidence="13">
    <location>
        <begin position="1041"/>
        <end position="1062"/>
    </location>
</feature>
<dbReference type="OrthoDB" id="272139at2759"/>
<comment type="caution">
    <text evidence="14">The sequence shown here is derived from an EMBL/GenBank/DDBJ whole genome shotgun (WGS) entry which is preliminary data.</text>
</comment>
<feature type="transmembrane region" description="Helical" evidence="13">
    <location>
        <begin position="468"/>
        <end position="486"/>
    </location>
</feature>
<dbReference type="EMBL" id="VTPC01003155">
    <property type="protein sequence ID" value="KAF2898947.1"/>
    <property type="molecule type" value="Genomic_DNA"/>
</dbReference>
<evidence type="ECO:0000256" key="7">
    <source>
        <dbReference type="ARBA" id="ARBA00022824"/>
    </source>
</evidence>
<evidence type="ECO:0000256" key="8">
    <source>
        <dbReference type="ARBA" id="ARBA00022989"/>
    </source>
</evidence>
<evidence type="ECO:0000256" key="1">
    <source>
        <dbReference type="ARBA" id="ARBA00004477"/>
    </source>
</evidence>
<evidence type="ECO:0000256" key="3">
    <source>
        <dbReference type="ARBA" id="ARBA00008695"/>
    </source>
</evidence>
<dbReference type="Gene3D" id="3.40.720.10">
    <property type="entry name" value="Alkaline Phosphatase, subunit A"/>
    <property type="match status" value="1"/>
</dbReference>
<dbReference type="Proteomes" id="UP000801492">
    <property type="component" value="Unassembled WGS sequence"/>
</dbReference>
<accession>A0A8K0GEL2</accession>
<dbReference type="InterPro" id="IPR037675">
    <property type="entry name" value="PIG-O_N"/>
</dbReference>
<keyword evidence="5" id="KW-0808">Transferase</keyword>
<organism evidence="14 15">
    <name type="scientific">Ignelater luminosus</name>
    <name type="common">Cucubano</name>
    <name type="synonym">Pyrophorus luminosus</name>
    <dbReference type="NCBI Taxonomy" id="2038154"/>
    <lineage>
        <taxon>Eukaryota</taxon>
        <taxon>Metazoa</taxon>
        <taxon>Ecdysozoa</taxon>
        <taxon>Arthropoda</taxon>
        <taxon>Hexapoda</taxon>
        <taxon>Insecta</taxon>
        <taxon>Pterygota</taxon>
        <taxon>Neoptera</taxon>
        <taxon>Endopterygota</taxon>
        <taxon>Coleoptera</taxon>
        <taxon>Polyphaga</taxon>
        <taxon>Elateriformia</taxon>
        <taxon>Elateroidea</taxon>
        <taxon>Elateridae</taxon>
        <taxon>Agrypninae</taxon>
        <taxon>Pyrophorini</taxon>
        <taxon>Ignelater</taxon>
    </lineage>
</organism>
<dbReference type="UniPathway" id="UPA00196"/>
<feature type="transmembrane region" description="Helical" evidence="13">
    <location>
        <begin position="569"/>
        <end position="588"/>
    </location>
</feature>
<sequence length="1081" mass="121899">MAKPWRYFLFLLWFAYLIVASILLFTRGFLLSRVTQVVNSTCIPYITTPCSITGSSVNSHSNGPNQCSEDDQLSLMNHLHSASHICLPQKARVILIVVDALRYDFTVYDPSMQKPLSFQNKLPIINSLLKTYPDSTRLYKFIADPPTTTMQRLKALTTGSLPTFIDAGSNFATPEINEDNIIDQLVKQMHSIVFMGDDTWVSLYPNRFSRSYPFPSFNVFDLDTVDTGVTQNLYPELERKDWNLLIGHFLGVDHCGHRYGPTHPEMTRKLTEMNQAIEYITQRLDDDTILIVIGDHGMTGTGDHGGESADEVTSAMFIHSKSQLTATEDNISNTTIKQVDLVPTLATILGIPIPYSNLGSLIINSLPINNKTQTTIPHWHTVLFAIWSNVQQMTNYIKKYAVTTETFSQDRLQTLYERFALLNARVRTIGSENEFNVFVKDAKDYMIMLREMCEEVWIQFDSFSMSRGLLLIFISIFLVYMIVSGIPSSQLPQIFMSSFLPCSYIALLIATSISGICFYLGLVENLLSTIFFSTGIASVVMLAVLVVQNWDVIAIHWYDLSRNKTNMDLIFRFVFLLSWCGLLSNSYIVEEGYVSLFLLVTILLVVIYQNHKQKKITVSTTKILNLTTKLSWIKIRLLFMGALACILIRLSVNYWKCREEQQSWCAAYLSMGMKSGSRTERADYLLTLVTVAVFVTATRNWLRSCGNLVGFSPSVFLFRYAPTVMVVATGGFWVLHALPKDTKNRLMIGWQTDYLARVVYIFVISGIISIILKPLFVYIIPDKKDINVPSSKDNVIPQLFNQIKGLFNEKHNENNDPNVPIVCGLATVYSAAFVAASVYITLLLVLLLGDIIATSAVLLYFAATIILVITAICRLEKATKLVHLFDVSNSSVLAWMLLSLYFFYASGHQAAFSNIAWEAAFVGTGGTFTNNFIPASLVIINTFGSYILMGVTLPLLFIAPFTMYVMFPSLYTRKNDGQNLQKDLSRGEILLYENDAVMMNGMFAMSCKYILYHGVRVFVSMLAATIHCRHLMVWKIFAPKLIFEAIGMLVTLGSVLLGYLLVIHINFKVNCLVAELNKKNR</sequence>
<gene>
    <name evidence="14" type="ORF">ILUMI_07231</name>
</gene>
<dbReference type="AlphaFoldDB" id="A0A8K0GEL2"/>
<feature type="transmembrane region" description="Helical" evidence="13">
    <location>
        <begin position="916"/>
        <end position="939"/>
    </location>
</feature>
<feature type="transmembrane region" description="Helical" evidence="13">
    <location>
        <begin position="632"/>
        <end position="652"/>
    </location>
</feature>
<feature type="transmembrane region" description="Helical" evidence="13">
    <location>
        <begin position="594"/>
        <end position="611"/>
    </location>
</feature>
<protein>
    <recommendedName>
        <fullName evidence="12">GPI ethanolamine phosphate transferase 3, catalytic subunit</fullName>
    </recommendedName>
    <alternativeName>
        <fullName evidence="11">Phosphatidylinositol-glycan biosynthesis class O protein</fullName>
    </alternativeName>
</protein>
<keyword evidence="7" id="KW-0256">Endoplasmic reticulum</keyword>
<evidence type="ECO:0000256" key="12">
    <source>
        <dbReference type="ARBA" id="ARBA00093602"/>
    </source>
</evidence>
<comment type="subcellular location">
    <subcellularLocation>
        <location evidence="1">Endoplasmic reticulum membrane</location>
        <topology evidence="1">Multi-pass membrane protein</topology>
    </subcellularLocation>
</comment>
<evidence type="ECO:0000256" key="11">
    <source>
        <dbReference type="ARBA" id="ARBA00079084"/>
    </source>
</evidence>
<keyword evidence="15" id="KW-1185">Reference proteome</keyword>
<keyword evidence="6 13" id="KW-0812">Transmembrane</keyword>
<feature type="transmembrane region" description="Helical" evidence="13">
    <location>
        <begin position="7"/>
        <end position="30"/>
    </location>
</feature>
<feature type="transmembrane region" description="Helical" evidence="13">
    <location>
        <begin position="851"/>
        <end position="872"/>
    </location>
</feature>
<dbReference type="CDD" id="cd16023">
    <property type="entry name" value="GPI_EPT_3"/>
    <property type="match status" value="1"/>
</dbReference>
<dbReference type="FunFam" id="3.40.720.10:FF:000041">
    <property type="entry name" value="GPI ethanolamine phosphate transferase 3"/>
    <property type="match status" value="1"/>
</dbReference>
<feature type="transmembrane region" description="Helical" evidence="13">
    <location>
        <begin position="758"/>
        <end position="780"/>
    </location>
</feature>
<name>A0A8K0GEL2_IGNLU</name>
<keyword evidence="10" id="KW-0325">Glycoprotein</keyword>
<evidence type="ECO:0000313" key="14">
    <source>
        <dbReference type="EMBL" id="KAF2898947.1"/>
    </source>
</evidence>